<dbReference type="PANTHER" id="PTHR10328:SF11">
    <property type="entry name" value="MAX-LIKE PROTEIN X"/>
    <property type="match status" value="1"/>
</dbReference>
<feature type="compositionally biased region" description="Basic and acidic residues" evidence="3">
    <location>
        <begin position="392"/>
        <end position="411"/>
    </location>
</feature>
<dbReference type="InterPro" id="IPR011598">
    <property type="entry name" value="bHLH_dom"/>
</dbReference>
<keyword evidence="2" id="KW-0539">Nucleus</keyword>
<feature type="region of interest" description="Disordered" evidence="3">
    <location>
        <begin position="288"/>
        <end position="307"/>
    </location>
</feature>
<evidence type="ECO:0000313" key="5">
    <source>
        <dbReference type="EMBL" id="TFY71819.1"/>
    </source>
</evidence>
<dbReference type="SUPFAM" id="SSF47459">
    <property type="entry name" value="HLH, helix-loop-helix DNA-binding domain"/>
    <property type="match status" value="1"/>
</dbReference>
<dbReference type="GO" id="GO:0003677">
    <property type="term" value="F:DNA binding"/>
    <property type="evidence" value="ECO:0007669"/>
    <property type="project" value="UniProtKB-KW"/>
</dbReference>
<dbReference type="Pfam" id="PF00010">
    <property type="entry name" value="HLH"/>
    <property type="match status" value="1"/>
</dbReference>
<comment type="caution">
    <text evidence="5">The sequence shown here is derived from an EMBL/GenBank/DDBJ whole genome shotgun (WGS) entry which is preliminary data.</text>
</comment>
<protein>
    <recommendedName>
        <fullName evidence="4">BHLH domain-containing protein</fullName>
    </recommendedName>
</protein>
<dbReference type="CDD" id="cd00083">
    <property type="entry name" value="bHLH_SF"/>
    <property type="match status" value="1"/>
</dbReference>
<evidence type="ECO:0000259" key="4">
    <source>
        <dbReference type="PROSITE" id="PS50888"/>
    </source>
</evidence>
<dbReference type="AlphaFoldDB" id="A0A4Y9ZEH6"/>
<organism evidence="5 6">
    <name type="scientific">Dentipellis fragilis</name>
    <dbReference type="NCBI Taxonomy" id="205917"/>
    <lineage>
        <taxon>Eukaryota</taxon>
        <taxon>Fungi</taxon>
        <taxon>Dikarya</taxon>
        <taxon>Basidiomycota</taxon>
        <taxon>Agaricomycotina</taxon>
        <taxon>Agaricomycetes</taxon>
        <taxon>Russulales</taxon>
        <taxon>Hericiaceae</taxon>
        <taxon>Dentipellis</taxon>
    </lineage>
</organism>
<feature type="compositionally biased region" description="Low complexity" evidence="3">
    <location>
        <begin position="324"/>
        <end position="337"/>
    </location>
</feature>
<feature type="compositionally biased region" description="Basic and acidic residues" evidence="3">
    <location>
        <begin position="35"/>
        <end position="48"/>
    </location>
</feature>
<reference evidence="5 6" key="1">
    <citation type="submission" date="2019-02" db="EMBL/GenBank/DDBJ databases">
        <title>Genome sequencing of the rare red list fungi Dentipellis fragilis.</title>
        <authorList>
            <person name="Buettner E."/>
            <person name="Kellner H."/>
        </authorList>
    </citation>
    <scope>NUCLEOTIDE SEQUENCE [LARGE SCALE GENOMIC DNA]</scope>
    <source>
        <strain evidence="5 6">DSM 105465</strain>
    </source>
</reference>
<evidence type="ECO:0000256" key="1">
    <source>
        <dbReference type="ARBA" id="ARBA00023125"/>
    </source>
</evidence>
<name>A0A4Y9ZEH6_9AGAM</name>
<evidence type="ECO:0000313" key="6">
    <source>
        <dbReference type="Proteomes" id="UP000298327"/>
    </source>
</evidence>
<dbReference type="GO" id="GO:0003700">
    <property type="term" value="F:DNA-binding transcription factor activity"/>
    <property type="evidence" value="ECO:0007669"/>
    <property type="project" value="TreeGrafter"/>
</dbReference>
<proteinExistence type="predicted"/>
<keyword evidence="1" id="KW-0238">DNA-binding</keyword>
<gene>
    <name evidence="5" type="ORF">EVG20_g1180</name>
</gene>
<feature type="region of interest" description="Disordered" evidence="3">
    <location>
        <begin position="90"/>
        <end position="143"/>
    </location>
</feature>
<dbReference type="GO" id="GO:0046983">
    <property type="term" value="F:protein dimerization activity"/>
    <property type="evidence" value="ECO:0007669"/>
    <property type="project" value="InterPro"/>
</dbReference>
<dbReference type="GO" id="GO:0045944">
    <property type="term" value="P:positive regulation of transcription by RNA polymerase II"/>
    <property type="evidence" value="ECO:0007669"/>
    <property type="project" value="TreeGrafter"/>
</dbReference>
<feature type="domain" description="BHLH" evidence="4">
    <location>
        <begin position="397"/>
        <end position="447"/>
    </location>
</feature>
<dbReference type="OrthoDB" id="5778525at2759"/>
<dbReference type="GO" id="GO:0090575">
    <property type="term" value="C:RNA polymerase II transcription regulator complex"/>
    <property type="evidence" value="ECO:0007669"/>
    <property type="project" value="TreeGrafter"/>
</dbReference>
<dbReference type="PROSITE" id="PS50888">
    <property type="entry name" value="BHLH"/>
    <property type="match status" value="1"/>
</dbReference>
<dbReference type="Gene3D" id="4.10.280.10">
    <property type="entry name" value="Helix-loop-helix DNA-binding domain"/>
    <property type="match status" value="1"/>
</dbReference>
<feature type="region of interest" description="Disordered" evidence="3">
    <location>
        <begin position="1"/>
        <end position="76"/>
    </location>
</feature>
<keyword evidence="6" id="KW-1185">Reference proteome</keyword>
<dbReference type="EMBL" id="SEOQ01000035">
    <property type="protein sequence ID" value="TFY71819.1"/>
    <property type="molecule type" value="Genomic_DNA"/>
</dbReference>
<feature type="region of interest" description="Disordered" evidence="3">
    <location>
        <begin position="316"/>
        <end position="411"/>
    </location>
</feature>
<evidence type="ECO:0000256" key="2">
    <source>
        <dbReference type="ARBA" id="ARBA00023242"/>
    </source>
</evidence>
<dbReference type="PANTHER" id="PTHR10328">
    <property type="entry name" value="PROTEIN MAX MYC-ASSOCIATED FACTOR X"/>
    <property type="match status" value="1"/>
</dbReference>
<dbReference type="SMART" id="SM00353">
    <property type="entry name" value="HLH"/>
    <property type="match status" value="1"/>
</dbReference>
<accession>A0A4Y9ZEH6</accession>
<dbReference type="InterPro" id="IPR036638">
    <property type="entry name" value="HLH_DNA-bd_sf"/>
</dbReference>
<dbReference type="Proteomes" id="UP000298327">
    <property type="component" value="Unassembled WGS sequence"/>
</dbReference>
<evidence type="ECO:0000256" key="3">
    <source>
        <dbReference type="SAM" id="MobiDB-lite"/>
    </source>
</evidence>
<dbReference type="STRING" id="205917.A0A4Y9ZEH6"/>
<sequence length="502" mass="54997">MECRRTRGGTYTYNDVLPSTGAAGGTETRSSVIDGEGRAGDGRRRGIDGKGGVMRSGCSQSIGREGGQRGSGRDMESRWKEMARIGQGPMLRARGTKEGEGVIPQGADKSPASQTGAVQRAPAAGQRAEVDRDPRSSTRAFRAKAPTRSYKTDPFLPFFHQPSPHPLSQSLVFSPLVSAFFSYSLPSSVALLALPHLYSLVLAATSRSAIISMEAPLEQVLEHPKSPDFMDASASNFTYDPLSGLDYLQYPHTDSYGMPALNSSSPRMGFTSLNLNNPLSEYTYGNPSYSTGSPARPYTPPHGIYPAALTNLSAGELSSDSMQSGRTSRGSSTHSPSLAAVPRSHRYNPMAVTLPARANSTRERKRRASKQEDFSDDDEDFQPLPTTGNSNEVRREEIRRQRIESEQRRRDELRDGYRRLKDALPVSNQKSSKVSLLDRATTHIKYLEMTQQQLQTRLQQAENETQRLRQVNEALMLGTAEHRHAIAAATVAAAHQQVPQSL</sequence>